<proteinExistence type="predicted"/>
<dbReference type="PANTHER" id="PTHR43272">
    <property type="entry name" value="LONG-CHAIN-FATTY-ACID--COA LIGASE"/>
    <property type="match status" value="1"/>
</dbReference>
<dbReference type="RefSeq" id="WP_158051959.1">
    <property type="nucleotide sequence ID" value="NZ_WBKB01000003.1"/>
</dbReference>
<dbReference type="PROSITE" id="PS00455">
    <property type="entry name" value="AMP_BINDING"/>
    <property type="match status" value="1"/>
</dbReference>
<sequence>MPENLPEASAPSNFDLTEEMSLNTLLQDRLAANPDSIFAERRIDGGAFTPITVRKLDEDVRAAAKGLAARGLAAGDTVGIMCRTRYEWTVLDLAVLSLGGVVVPIYQTSSEDQVQWMVTDANIRTIFVEDAEMRAVVAPLVDSTPLEHLPVIDDGALEDLTRDGQNAGIEDATIAERAAAVRSSDLATLSYTSGTTGRPKGVELTHANLLAHVKNGTLDKGLGHVVTPDEDGTQKRVLLFLPLAHSYGRYVQFLGLTSASIVGYAPDTKKLIDDMQEFRPTWFVAVPRVFETVYNAADAKAGTGTKQRLFRWAVNAVQAYSIALDRESGPTGWQRWRRVVAIKLVLGRILDLMGGQLQFAISGGAALSNRHAHFFRGLGIVLMEGYGATETTAPATVNRPGLIKLGSAGAPYPVIRLRITEDGEILIAGASVFRGYHNNPEATADALDADGWFHTGDLGHIDADGYLHISGRRKEIIVTAGGKNVQPAVLENALRSHPLIDEVMVVGEGKPFIGALIALDQGMLGGWLRNRGLPELSLEEARSNPEVRDALQAAIDLANRKVSRAESIRKFTIVRRAFSEAEGEISASTKVIRRVVLEHFPEAMAELYGEG</sequence>
<gene>
    <name evidence="4" type="ORF">F8O05_06570</name>
</gene>
<dbReference type="PANTHER" id="PTHR43272:SF33">
    <property type="entry name" value="AMP-BINDING DOMAIN-CONTAINING PROTEIN-RELATED"/>
    <property type="match status" value="1"/>
</dbReference>
<evidence type="ECO:0000259" key="3">
    <source>
        <dbReference type="Pfam" id="PF00501"/>
    </source>
</evidence>
<dbReference type="GO" id="GO:0004467">
    <property type="term" value="F:long-chain fatty acid-CoA ligase activity"/>
    <property type="evidence" value="ECO:0007669"/>
    <property type="project" value="TreeGrafter"/>
</dbReference>
<dbReference type="Pfam" id="PF23562">
    <property type="entry name" value="AMP-binding_C_3"/>
    <property type="match status" value="1"/>
</dbReference>
<dbReference type="InterPro" id="IPR042099">
    <property type="entry name" value="ANL_N_sf"/>
</dbReference>
<keyword evidence="1" id="KW-0547">Nucleotide-binding</keyword>
<evidence type="ECO:0000256" key="2">
    <source>
        <dbReference type="ARBA" id="ARBA00022840"/>
    </source>
</evidence>
<dbReference type="InterPro" id="IPR020845">
    <property type="entry name" value="AMP-binding_CS"/>
</dbReference>
<protein>
    <submittedName>
        <fullName evidence="4">AMP-binding protein</fullName>
    </submittedName>
</protein>
<dbReference type="CDD" id="cd05907">
    <property type="entry name" value="VL_LC_FACS_like"/>
    <property type="match status" value="1"/>
</dbReference>
<keyword evidence="2" id="KW-0067">ATP-binding</keyword>
<evidence type="ECO:0000313" key="5">
    <source>
        <dbReference type="Proteomes" id="UP000433493"/>
    </source>
</evidence>
<name>A0A7J5BBQ0_9MICO</name>
<feature type="domain" description="AMP-dependent synthetase/ligase" evidence="3">
    <location>
        <begin position="30"/>
        <end position="437"/>
    </location>
</feature>
<dbReference type="GO" id="GO:0005524">
    <property type="term" value="F:ATP binding"/>
    <property type="evidence" value="ECO:0007669"/>
    <property type="project" value="UniProtKB-KW"/>
</dbReference>
<dbReference type="GO" id="GO:0016020">
    <property type="term" value="C:membrane"/>
    <property type="evidence" value="ECO:0007669"/>
    <property type="project" value="TreeGrafter"/>
</dbReference>
<accession>A0A7J5BBQ0</accession>
<dbReference type="AlphaFoldDB" id="A0A7J5BBQ0"/>
<dbReference type="OrthoDB" id="9803968at2"/>
<dbReference type="InterPro" id="IPR000873">
    <property type="entry name" value="AMP-dep_synth/lig_dom"/>
</dbReference>
<reference evidence="4 5" key="1">
    <citation type="submission" date="2019-09" db="EMBL/GenBank/DDBJ databases">
        <title>Phylogeny of genus Pseudoclavibacter and closely related genus.</title>
        <authorList>
            <person name="Li Y."/>
        </authorList>
    </citation>
    <scope>NUCLEOTIDE SEQUENCE [LARGE SCALE GENOMIC DNA]</scope>
    <source>
        <strain evidence="4 5">KCTC 13959</strain>
    </source>
</reference>
<evidence type="ECO:0000256" key="1">
    <source>
        <dbReference type="ARBA" id="ARBA00022741"/>
    </source>
</evidence>
<dbReference type="EMBL" id="WBKB01000003">
    <property type="protein sequence ID" value="KAB1643544.1"/>
    <property type="molecule type" value="Genomic_DNA"/>
</dbReference>
<dbReference type="Gene3D" id="3.40.50.12780">
    <property type="entry name" value="N-terminal domain of ligase-like"/>
    <property type="match status" value="1"/>
</dbReference>
<dbReference type="Proteomes" id="UP000433493">
    <property type="component" value="Unassembled WGS sequence"/>
</dbReference>
<organism evidence="4 5">
    <name type="scientific">Gulosibacter chungangensis</name>
    <dbReference type="NCBI Taxonomy" id="979746"/>
    <lineage>
        <taxon>Bacteria</taxon>
        <taxon>Bacillati</taxon>
        <taxon>Actinomycetota</taxon>
        <taxon>Actinomycetes</taxon>
        <taxon>Micrococcales</taxon>
        <taxon>Microbacteriaceae</taxon>
        <taxon>Gulosibacter</taxon>
    </lineage>
</organism>
<dbReference type="SUPFAM" id="SSF56801">
    <property type="entry name" value="Acetyl-CoA synthetase-like"/>
    <property type="match status" value="1"/>
</dbReference>
<dbReference type="Pfam" id="PF00501">
    <property type="entry name" value="AMP-binding"/>
    <property type="match status" value="1"/>
</dbReference>
<comment type="caution">
    <text evidence="4">The sequence shown here is derived from an EMBL/GenBank/DDBJ whole genome shotgun (WGS) entry which is preliminary data.</text>
</comment>
<evidence type="ECO:0000313" key="4">
    <source>
        <dbReference type="EMBL" id="KAB1643544.1"/>
    </source>
</evidence>
<keyword evidence="5" id="KW-1185">Reference proteome</keyword>